<protein>
    <recommendedName>
        <fullName evidence="4">PH domain-containing protein</fullName>
    </recommendedName>
</protein>
<feature type="non-terminal residue" evidence="2">
    <location>
        <position position="143"/>
    </location>
</feature>
<sequence length="143" mass="16150">MFNVVEFKRRQLEKRGPIMSIEEIHAHYNKAAATSKQKYRINITVQSDWVQDDWSADTTHINNLNSTSTNNTNPSPTVSSPTSPTSPTLDPSSSSSGKKKHFSFFLECQLSQGKKKTRNPHKFKVADEKDQQAWITALTQAIL</sequence>
<keyword evidence="3" id="KW-1185">Reference proteome</keyword>
<dbReference type="EMBL" id="JAOPGA020001165">
    <property type="protein sequence ID" value="KAL0485767.1"/>
    <property type="molecule type" value="Genomic_DNA"/>
</dbReference>
<feature type="compositionally biased region" description="Low complexity" evidence="1">
    <location>
        <begin position="62"/>
        <end position="96"/>
    </location>
</feature>
<feature type="region of interest" description="Disordered" evidence="1">
    <location>
        <begin position="59"/>
        <end position="99"/>
    </location>
</feature>
<name>A0AAW2ZAQ5_9EUKA</name>
<evidence type="ECO:0000313" key="3">
    <source>
        <dbReference type="Proteomes" id="UP001431209"/>
    </source>
</evidence>
<comment type="caution">
    <text evidence="2">The sequence shown here is derived from an EMBL/GenBank/DDBJ whole genome shotgun (WGS) entry which is preliminary data.</text>
</comment>
<evidence type="ECO:0000256" key="1">
    <source>
        <dbReference type="SAM" id="MobiDB-lite"/>
    </source>
</evidence>
<accession>A0AAW2ZAQ5</accession>
<proteinExistence type="predicted"/>
<gene>
    <name evidence="2" type="ORF">AKO1_003240</name>
</gene>
<dbReference type="AlphaFoldDB" id="A0AAW2ZAQ5"/>
<evidence type="ECO:0008006" key="4">
    <source>
        <dbReference type="Google" id="ProtNLM"/>
    </source>
</evidence>
<dbReference type="Proteomes" id="UP001431209">
    <property type="component" value="Unassembled WGS sequence"/>
</dbReference>
<organism evidence="2 3">
    <name type="scientific">Acrasis kona</name>
    <dbReference type="NCBI Taxonomy" id="1008807"/>
    <lineage>
        <taxon>Eukaryota</taxon>
        <taxon>Discoba</taxon>
        <taxon>Heterolobosea</taxon>
        <taxon>Tetramitia</taxon>
        <taxon>Eutetramitia</taxon>
        <taxon>Acrasidae</taxon>
        <taxon>Acrasis</taxon>
    </lineage>
</organism>
<reference evidence="2 3" key="1">
    <citation type="submission" date="2024-03" db="EMBL/GenBank/DDBJ databases">
        <title>The Acrasis kona genome and developmental transcriptomes reveal deep origins of eukaryotic multicellular pathways.</title>
        <authorList>
            <person name="Sheikh S."/>
            <person name="Fu C.-J."/>
            <person name="Brown M.W."/>
            <person name="Baldauf S.L."/>
        </authorList>
    </citation>
    <scope>NUCLEOTIDE SEQUENCE [LARGE SCALE GENOMIC DNA]</scope>
    <source>
        <strain evidence="2 3">ATCC MYA-3509</strain>
    </source>
</reference>
<evidence type="ECO:0000313" key="2">
    <source>
        <dbReference type="EMBL" id="KAL0485767.1"/>
    </source>
</evidence>